<dbReference type="KEGG" id="tvr:TVD_00440"/>
<dbReference type="EMBL" id="CP011367">
    <property type="protein sequence ID" value="AKJ93922.1"/>
    <property type="molecule type" value="Genomic_DNA"/>
</dbReference>
<accession>A0A0G3G321</accession>
<dbReference type="AlphaFoldDB" id="A0A0G3G321"/>
<gene>
    <name evidence="1" type="ORF">TVD_00440</name>
</gene>
<evidence type="ECO:0000313" key="2">
    <source>
        <dbReference type="Proteomes" id="UP000064201"/>
    </source>
</evidence>
<reference evidence="1 2" key="1">
    <citation type="submission" date="2015-04" db="EMBL/GenBank/DDBJ databases">
        <title>Complete Sequence for the Genome of the Thioalkalivibrio versutus D301.</title>
        <authorList>
            <person name="Mu T."/>
            <person name="Zhou J."/>
            <person name="Xu X."/>
        </authorList>
    </citation>
    <scope>NUCLEOTIDE SEQUENCE [LARGE SCALE GENOMIC DNA]</scope>
    <source>
        <strain evidence="1 2">D301</strain>
    </source>
</reference>
<organism evidence="1 2">
    <name type="scientific">Thioalkalivibrio versutus</name>
    <dbReference type="NCBI Taxonomy" id="106634"/>
    <lineage>
        <taxon>Bacteria</taxon>
        <taxon>Pseudomonadati</taxon>
        <taxon>Pseudomonadota</taxon>
        <taxon>Gammaproteobacteria</taxon>
        <taxon>Chromatiales</taxon>
        <taxon>Ectothiorhodospiraceae</taxon>
        <taxon>Thioalkalivibrio</taxon>
    </lineage>
</organism>
<evidence type="ECO:0008006" key="3">
    <source>
        <dbReference type="Google" id="ProtNLM"/>
    </source>
</evidence>
<dbReference type="STRING" id="106634.TVD_00440"/>
<keyword evidence="2" id="KW-1185">Reference proteome</keyword>
<dbReference type="OrthoDB" id="9177691at2"/>
<dbReference type="PATRIC" id="fig|106634.4.peg.91"/>
<dbReference type="RefSeq" id="WP_047250508.1">
    <property type="nucleotide sequence ID" value="NZ_CP011367.1"/>
</dbReference>
<protein>
    <recommendedName>
        <fullName evidence="3">Heparinase</fullName>
    </recommendedName>
</protein>
<evidence type="ECO:0000313" key="1">
    <source>
        <dbReference type="EMBL" id="AKJ93922.1"/>
    </source>
</evidence>
<name>A0A0G3G321_9GAMM</name>
<dbReference type="Proteomes" id="UP000064201">
    <property type="component" value="Chromosome"/>
</dbReference>
<sequence length="608" mass="65871">MGAIPIIPPSNPVVPGLDLCLDTLAAALRTHIRPGCGLHDPVDEAPTPADHYGQTGAALALAILDGPDSQTWRRPLEAWETLPAQQTGHAPFNRFLLNLLAEHLERSGARASEVAHSRTLAQGCKLARRYPSNNWTLLARLCELQEANGKAEPRAHARLRGLLDRWTTPSGAFVDYPARPGTPARGATPAAYHHKALFVAVMAAELGEPEAWRPTIERLLRWSLYVWDGHGHAGGLGRSSHALFGDACMVASLLLLGAATDAHQDTASGRMLSGLLGRWSDQIRPDGFLALNPADTAISGTGWDPYMHLSVYNAWAAAIVAWARCRTNRPGREHAVHLDALEAAQPAHMGTEFLRAGTPSATLALVATHGQPPQAFSRDAVELRYAGGVPLHVTWQGNVLCPAPARIPVKALLDAPALAGWTPMFLIDGRLFGLTDFEQCESEASEERLRVTLSGHPRPLLRLADTSLPARTLAALDWRLLDGALGRRAALRRAPYRDVVGTVTLIISLKKPCIVQRLNLEYRGRQGLPLLNPGGHAVTDTRRVNRGFRQAVNGAQHDYSSGDWHETPLPSAIAGGMAFCQSPESILKGTYMSELTLEWPSRHRDAPC</sequence>
<proteinExistence type="predicted"/>